<proteinExistence type="predicted"/>
<name>A0AAW1IKT3_SAPOF</name>
<dbReference type="Pfam" id="PF10551">
    <property type="entry name" value="MULE"/>
    <property type="match status" value="1"/>
</dbReference>
<dbReference type="SMART" id="SM00575">
    <property type="entry name" value="ZnF_PMZ"/>
    <property type="match status" value="1"/>
</dbReference>
<evidence type="ECO:0000259" key="2">
    <source>
        <dbReference type="SMART" id="SM00575"/>
    </source>
</evidence>
<evidence type="ECO:0000256" key="1">
    <source>
        <dbReference type="SAM" id="MobiDB-lite"/>
    </source>
</evidence>
<organism evidence="3 4">
    <name type="scientific">Saponaria officinalis</name>
    <name type="common">Common soapwort</name>
    <name type="synonym">Lychnis saponaria</name>
    <dbReference type="NCBI Taxonomy" id="3572"/>
    <lineage>
        <taxon>Eukaryota</taxon>
        <taxon>Viridiplantae</taxon>
        <taxon>Streptophyta</taxon>
        <taxon>Embryophyta</taxon>
        <taxon>Tracheophyta</taxon>
        <taxon>Spermatophyta</taxon>
        <taxon>Magnoliopsida</taxon>
        <taxon>eudicotyledons</taxon>
        <taxon>Gunneridae</taxon>
        <taxon>Pentapetalae</taxon>
        <taxon>Caryophyllales</taxon>
        <taxon>Caryophyllaceae</taxon>
        <taxon>Caryophylleae</taxon>
        <taxon>Saponaria</taxon>
    </lineage>
</organism>
<dbReference type="EMBL" id="JBDFQZ010000009">
    <property type="protein sequence ID" value="KAK9689947.1"/>
    <property type="molecule type" value="Genomic_DNA"/>
</dbReference>
<dbReference type="PANTHER" id="PTHR47718">
    <property type="entry name" value="OS01G0519700 PROTEIN"/>
    <property type="match status" value="1"/>
</dbReference>
<feature type="region of interest" description="Disordered" evidence="1">
    <location>
        <begin position="113"/>
        <end position="160"/>
    </location>
</feature>
<dbReference type="GO" id="GO:0008270">
    <property type="term" value="F:zinc ion binding"/>
    <property type="evidence" value="ECO:0007669"/>
    <property type="project" value="InterPro"/>
</dbReference>
<gene>
    <name evidence="3" type="ORF">RND81_09G093300</name>
</gene>
<reference evidence="3" key="1">
    <citation type="submission" date="2024-03" db="EMBL/GenBank/DDBJ databases">
        <title>WGS assembly of Saponaria officinalis var. Norfolk2.</title>
        <authorList>
            <person name="Jenkins J."/>
            <person name="Shu S."/>
            <person name="Grimwood J."/>
            <person name="Barry K."/>
            <person name="Goodstein D."/>
            <person name="Schmutz J."/>
            <person name="Leebens-Mack J."/>
            <person name="Osbourn A."/>
        </authorList>
    </citation>
    <scope>NUCLEOTIDE SEQUENCE [LARGE SCALE GENOMIC DNA]</scope>
    <source>
        <strain evidence="3">JIC</strain>
    </source>
</reference>
<protein>
    <recommendedName>
        <fullName evidence="2">Zinc finger PMZ-type domain-containing protein</fullName>
    </recommendedName>
</protein>
<accession>A0AAW1IKT3</accession>
<sequence length="715" mass="83186">MSEERKAHVRDIVCMRLFMREIIKEVGPTNVQNALTRARPGYHGNTFLVDIFEEEFNMLNWGNFELDKIYWKKIDDGIEMLATPKVDSTIVRVEEEEEDEIEVIEVVATPPNHKNSEKAMTKSPCTMTPDIPQPKTSKKRQAASVLAGNEDSQPPSEPTVGLEFDSGEHFAAFCYTYGYKTGFELHVRSSQLLAPFKEQGVRCNGVGDKEPRFHMMNKIRLMCSEGNTTKKTPCQTPCKMFVFGKLNHDTGKFVISTCSLIHNQDVNLELSRHVVNYRHISEYFQSRLLLNDRAGIPITRNFNTLVRFRGDAKEVLNYFEALKAQNPDFYYAVETDADNKLLNIFWSDARCRAMYKAFGDPLSFDSTFLSNRYQMPFCPFVGVNHHGSTVLFAAALISYEDTESFEWVFKKWIECMGRAPTVLLTDQCKAMEGAIKKVFPETKHRLCLWHVLQNADRNLKSHPQFPLIDKDLRTLVHESITKEELVDMWEDFMVKYNLQQNKWLKDTWGMRERWMPVFWKDTFCAGMSFTQRSEQTNRFIKTYVSIETGLMQFIKQYEDAISRKVEDEKVNNAKDIKAPLKWDPLILFEDVYSKVYTNSKFEEVKTEVYGCISTNVEILPNSLGFIKRFRATSKVTEAFWKKDRRSFEVSIDTITGEYKCGSKMFEFRGILCRHIMKCLDVLDVKGIPDKYILDRWRKDLVRGYEKHPCWILQPG</sequence>
<feature type="domain" description="Zinc finger PMZ-type" evidence="2">
    <location>
        <begin position="658"/>
        <end position="685"/>
    </location>
</feature>
<evidence type="ECO:0000313" key="4">
    <source>
        <dbReference type="Proteomes" id="UP001443914"/>
    </source>
</evidence>
<dbReference type="PANTHER" id="PTHR47718:SF13">
    <property type="entry name" value="OS09G0290500 PROTEIN"/>
    <property type="match status" value="1"/>
</dbReference>
<dbReference type="Proteomes" id="UP001443914">
    <property type="component" value="Unassembled WGS sequence"/>
</dbReference>
<dbReference type="InterPro" id="IPR018289">
    <property type="entry name" value="MULE_transposase_dom"/>
</dbReference>
<dbReference type="AlphaFoldDB" id="A0AAW1IKT3"/>
<evidence type="ECO:0000313" key="3">
    <source>
        <dbReference type="EMBL" id="KAK9689947.1"/>
    </source>
</evidence>
<keyword evidence="4" id="KW-1185">Reference proteome</keyword>
<comment type="caution">
    <text evidence="3">The sequence shown here is derived from an EMBL/GenBank/DDBJ whole genome shotgun (WGS) entry which is preliminary data.</text>
</comment>
<dbReference type="InterPro" id="IPR006564">
    <property type="entry name" value="Znf_PMZ"/>
</dbReference>